<accession>A0A1V0N325</accession>
<keyword evidence="1" id="KW-0378">Hydrolase</keyword>
<evidence type="ECO:0000256" key="1">
    <source>
        <dbReference type="ARBA" id="ARBA00022801"/>
    </source>
</evidence>
<dbReference type="AlphaFoldDB" id="A0A1V0N325"/>
<dbReference type="GO" id="GO:0016042">
    <property type="term" value="P:lipid catabolic process"/>
    <property type="evidence" value="ECO:0007669"/>
    <property type="project" value="UniProtKB-KW"/>
</dbReference>
<dbReference type="InterPro" id="IPR025202">
    <property type="entry name" value="PLD-like_dom"/>
</dbReference>
<evidence type="ECO:0000259" key="4">
    <source>
        <dbReference type="Pfam" id="PF13091"/>
    </source>
</evidence>
<dbReference type="Proteomes" id="UP000192050">
    <property type="component" value="Chromosome"/>
</dbReference>
<evidence type="ECO:0000256" key="2">
    <source>
        <dbReference type="ARBA" id="ARBA00022963"/>
    </source>
</evidence>
<dbReference type="EMBL" id="CP015363">
    <property type="protein sequence ID" value="ARD84553.1"/>
    <property type="molecule type" value="Genomic_DNA"/>
</dbReference>
<dbReference type="Pfam" id="PF13091">
    <property type="entry name" value="PLDc_2"/>
    <property type="match status" value="2"/>
</dbReference>
<sequence length="318" mass="36010">MSYKVYVEPDDGVKPFVNLIKKARRFVYINSYLLDEPEILKAISDAVKRKVDTRLMVDGRPYGINGSDGTHAEIDNLRKTGAKVKVAPERFEKPNVFDHAKYMVSERQAEVGTPNFTEAAFSSNREYFTITSDKKIIKSLKTIFLADFENKAAGEMPRKYLIVSPGSEKALGDFISRERKLLIETEEMGDDKEILKVLMDKGRKVKLIVPSSISSTDIDDIKQLKKHGVKVKYMPANKLYMHAKMIAGKKIFIGSENFTRSSLNRNRETGIILSGLLKTSRLKNTFASDWRKARKSLKLARATTSSKNKRYGVKKAAK</sequence>
<dbReference type="RefSeq" id="WP_081141741.1">
    <property type="nucleotide sequence ID" value="NZ_CP015363.1"/>
</dbReference>
<dbReference type="GO" id="GO:0016891">
    <property type="term" value="F:RNA endonuclease activity producing 5'-phosphomonoesters, hydrolytic mechanism"/>
    <property type="evidence" value="ECO:0007669"/>
    <property type="project" value="TreeGrafter"/>
</dbReference>
<protein>
    <recommendedName>
        <fullName evidence="4">Phospholipase D-like domain-containing protein</fullName>
    </recommendedName>
</protein>
<dbReference type="InterPro" id="IPR051406">
    <property type="entry name" value="PLD_domain"/>
</dbReference>
<evidence type="ECO:0000313" key="5">
    <source>
        <dbReference type="EMBL" id="ARD84553.1"/>
    </source>
</evidence>
<reference evidence="5 6" key="1">
    <citation type="submission" date="2011-10" db="EMBL/GenBank/DDBJ databases">
        <title>Metabolic and evolutionary patterns in the extreme acidophile Ferroplasma acidiphilum.</title>
        <authorList>
            <person name="Golyshina O.V."/>
            <person name="Kozyavkin S.A."/>
            <person name="Tatusov R.L."/>
            <person name="Slesarev A.I."/>
            <person name="Golyshin P.N."/>
        </authorList>
    </citation>
    <scope>NUCLEOTIDE SEQUENCE [LARGE SCALE GENOMIC DNA]</scope>
    <source>
        <strain evidence="6">Y</strain>
    </source>
</reference>
<dbReference type="PANTHER" id="PTHR43856">
    <property type="entry name" value="CARDIOLIPIN HYDROLASE"/>
    <property type="match status" value="1"/>
</dbReference>
<dbReference type="Gene3D" id="3.30.870.10">
    <property type="entry name" value="Endonuclease Chain A"/>
    <property type="match status" value="2"/>
</dbReference>
<evidence type="ECO:0000256" key="3">
    <source>
        <dbReference type="ARBA" id="ARBA00023098"/>
    </source>
</evidence>
<dbReference type="STRING" id="74969.FAD_0642"/>
<gene>
    <name evidence="5" type="ORF">FAD_0642</name>
</gene>
<feature type="domain" description="Phospholipase D-like" evidence="4">
    <location>
        <begin position="17"/>
        <end position="146"/>
    </location>
</feature>
<dbReference type="PANTHER" id="PTHR43856:SF1">
    <property type="entry name" value="MITOCHONDRIAL CARDIOLIPIN HYDROLASE"/>
    <property type="match status" value="1"/>
</dbReference>
<name>A0A1V0N325_9ARCH</name>
<dbReference type="KEGG" id="fai:FAD_0642"/>
<keyword evidence="2" id="KW-0442">Lipid degradation</keyword>
<proteinExistence type="predicted"/>
<dbReference type="SUPFAM" id="SSF56024">
    <property type="entry name" value="Phospholipase D/nuclease"/>
    <property type="match status" value="2"/>
</dbReference>
<keyword evidence="6" id="KW-1185">Reference proteome</keyword>
<dbReference type="GeneID" id="31676146"/>
<dbReference type="CDD" id="cd09128">
    <property type="entry name" value="PLDc_unchar1_2"/>
    <property type="match status" value="1"/>
</dbReference>
<dbReference type="OrthoDB" id="56599at2157"/>
<evidence type="ECO:0000313" key="6">
    <source>
        <dbReference type="Proteomes" id="UP000192050"/>
    </source>
</evidence>
<keyword evidence="3" id="KW-0443">Lipid metabolism</keyword>
<feature type="domain" description="Phospholipase D-like" evidence="4">
    <location>
        <begin position="194"/>
        <end position="290"/>
    </location>
</feature>
<organism evidence="5 6">
    <name type="scientific">Ferroplasma acidiphilum</name>
    <dbReference type="NCBI Taxonomy" id="74969"/>
    <lineage>
        <taxon>Archaea</taxon>
        <taxon>Methanobacteriati</taxon>
        <taxon>Thermoplasmatota</taxon>
        <taxon>Thermoplasmata</taxon>
        <taxon>Thermoplasmatales</taxon>
        <taxon>Ferroplasmaceae</taxon>
        <taxon>Ferroplasma</taxon>
    </lineage>
</organism>